<evidence type="ECO:0000313" key="2">
    <source>
        <dbReference type="EMBL" id="KAL1510143.1"/>
    </source>
</evidence>
<dbReference type="EMBL" id="JBGBPQ010000015">
    <property type="protein sequence ID" value="KAL1510143.1"/>
    <property type="molecule type" value="Genomic_DNA"/>
</dbReference>
<name>A0AB34J0B1_PRYPA</name>
<feature type="region of interest" description="Disordered" evidence="1">
    <location>
        <begin position="142"/>
        <end position="161"/>
    </location>
</feature>
<organism evidence="2 3">
    <name type="scientific">Prymnesium parvum</name>
    <name type="common">Toxic golden alga</name>
    <dbReference type="NCBI Taxonomy" id="97485"/>
    <lineage>
        <taxon>Eukaryota</taxon>
        <taxon>Haptista</taxon>
        <taxon>Haptophyta</taxon>
        <taxon>Prymnesiophyceae</taxon>
        <taxon>Prymnesiales</taxon>
        <taxon>Prymnesiaceae</taxon>
        <taxon>Prymnesium</taxon>
    </lineage>
</organism>
<keyword evidence="3" id="KW-1185">Reference proteome</keyword>
<reference evidence="2 3" key="1">
    <citation type="journal article" date="2024" name="Science">
        <title>Giant polyketide synthase enzymes in the biosynthesis of giant marine polyether toxins.</title>
        <authorList>
            <person name="Fallon T.R."/>
            <person name="Shende V.V."/>
            <person name="Wierzbicki I.H."/>
            <person name="Pendleton A.L."/>
            <person name="Watervoot N.F."/>
            <person name="Auber R.P."/>
            <person name="Gonzalez D.J."/>
            <person name="Wisecaver J.H."/>
            <person name="Moore B.S."/>
        </authorList>
    </citation>
    <scope>NUCLEOTIDE SEQUENCE [LARGE SCALE GENOMIC DNA]</scope>
    <source>
        <strain evidence="2 3">12B1</strain>
    </source>
</reference>
<evidence type="ECO:0000313" key="3">
    <source>
        <dbReference type="Proteomes" id="UP001515480"/>
    </source>
</evidence>
<dbReference type="AlphaFoldDB" id="A0AB34J0B1"/>
<sequence length="161" mass="17713">MRPLWLALPLSPAVTPLPPPAGAAYVPVYARTQPLIGGPSFLRLHVLVRHGLTTFEFIPARPRDPRAAAALLLGQAVDGRVRCAHVRLAERGSWRLLGYSRRQSAEVEAFARRQPSRLSLLSNNCWTFARAVVEFAELCESPPDTPVGDTQGEGEREPLRS</sequence>
<protein>
    <submittedName>
        <fullName evidence="2">Uncharacterized protein</fullName>
    </submittedName>
</protein>
<comment type="caution">
    <text evidence="2">The sequence shown here is derived from an EMBL/GenBank/DDBJ whole genome shotgun (WGS) entry which is preliminary data.</text>
</comment>
<gene>
    <name evidence="2" type="ORF">AB1Y20_006475</name>
</gene>
<dbReference type="Proteomes" id="UP001515480">
    <property type="component" value="Unassembled WGS sequence"/>
</dbReference>
<accession>A0AB34J0B1</accession>
<evidence type="ECO:0000256" key="1">
    <source>
        <dbReference type="SAM" id="MobiDB-lite"/>
    </source>
</evidence>
<proteinExistence type="predicted"/>